<gene>
    <name evidence="2" type="ORF">BO70DRAFT_17087</name>
</gene>
<dbReference type="VEuPathDB" id="FungiDB:BO70DRAFT_17087"/>
<dbReference type="RefSeq" id="XP_025404446.1">
    <property type="nucleotide sequence ID" value="XM_025538368.1"/>
</dbReference>
<name>A0A317X594_9EURO</name>
<feature type="compositionally biased region" description="Low complexity" evidence="1">
    <location>
        <begin position="30"/>
        <end position="53"/>
    </location>
</feature>
<feature type="region of interest" description="Disordered" evidence="1">
    <location>
        <begin position="6"/>
        <end position="57"/>
    </location>
</feature>
<dbReference type="EMBL" id="MSFL01000001">
    <property type="protein sequence ID" value="PWY92707.1"/>
    <property type="molecule type" value="Genomic_DNA"/>
</dbReference>
<proteinExistence type="predicted"/>
<dbReference type="OrthoDB" id="4497351at2759"/>
<evidence type="ECO:0000313" key="2">
    <source>
        <dbReference type="EMBL" id="PWY92707.1"/>
    </source>
</evidence>
<keyword evidence="3" id="KW-1185">Reference proteome</keyword>
<comment type="caution">
    <text evidence="2">The sequence shown here is derived from an EMBL/GenBank/DDBJ whole genome shotgun (WGS) entry which is preliminary data.</text>
</comment>
<evidence type="ECO:0000256" key="1">
    <source>
        <dbReference type="SAM" id="MobiDB-lite"/>
    </source>
</evidence>
<reference evidence="2 3" key="1">
    <citation type="submission" date="2016-12" db="EMBL/GenBank/DDBJ databases">
        <title>The genomes of Aspergillus section Nigri reveals drivers in fungal speciation.</title>
        <authorList>
            <consortium name="DOE Joint Genome Institute"/>
            <person name="Vesth T.C."/>
            <person name="Nybo J."/>
            <person name="Theobald S."/>
            <person name="Brandl J."/>
            <person name="Frisvad J.C."/>
            <person name="Nielsen K.F."/>
            <person name="Lyhne E.K."/>
            <person name="Kogle M.E."/>
            <person name="Kuo A."/>
            <person name="Riley R."/>
            <person name="Clum A."/>
            <person name="Nolan M."/>
            <person name="Lipzen A."/>
            <person name="Salamov A."/>
            <person name="Henrissat B."/>
            <person name="Wiebenga A."/>
            <person name="De Vries R.P."/>
            <person name="Grigoriev I.V."/>
            <person name="Mortensen U.H."/>
            <person name="Andersen M.R."/>
            <person name="Baker S.E."/>
        </authorList>
    </citation>
    <scope>NUCLEOTIDE SEQUENCE [LARGE SCALE GENOMIC DNA]</scope>
    <source>
        <strain evidence="2 3">CBS 117.55</strain>
    </source>
</reference>
<evidence type="ECO:0000313" key="3">
    <source>
        <dbReference type="Proteomes" id="UP000247233"/>
    </source>
</evidence>
<accession>A0A317X594</accession>
<dbReference type="AlphaFoldDB" id="A0A317X594"/>
<dbReference type="Proteomes" id="UP000247233">
    <property type="component" value="Unassembled WGS sequence"/>
</dbReference>
<dbReference type="GeneID" id="37060605"/>
<organism evidence="2 3">
    <name type="scientific">Aspergillus heteromorphus CBS 117.55</name>
    <dbReference type="NCBI Taxonomy" id="1448321"/>
    <lineage>
        <taxon>Eukaryota</taxon>
        <taxon>Fungi</taxon>
        <taxon>Dikarya</taxon>
        <taxon>Ascomycota</taxon>
        <taxon>Pezizomycotina</taxon>
        <taxon>Eurotiomycetes</taxon>
        <taxon>Eurotiomycetidae</taxon>
        <taxon>Eurotiales</taxon>
        <taxon>Aspergillaceae</taxon>
        <taxon>Aspergillus</taxon>
        <taxon>Aspergillus subgen. Circumdati</taxon>
    </lineage>
</organism>
<protein>
    <submittedName>
        <fullName evidence="2">Uncharacterized protein</fullName>
    </submittedName>
</protein>
<sequence>MVAWLKRSVSASTSTSLRRSKETRRRRQNRPAVYATPSTSASASISPSPSLRKSSAKRFNPKPLRLTDYAHPLPCICNDILSIALDGALGTTSISGREPTKLTLEDLQRIIDPIERISRCDKCTKEEAYLHFFHIICNGTMEQYRLFYHALVDDFHGLEDETDTDDSTERRSNGIRPLHPTCCQYIIEGERIIACIDRFMRIVDGHDTYDYDTWYTVRNQAEQLVNATEELGTGVRFGAEMDV</sequence>